<dbReference type="Pfam" id="PF19305">
    <property type="entry name" value="MmgE_PrpD_C"/>
    <property type="match status" value="1"/>
</dbReference>
<dbReference type="OrthoDB" id="9795089at2"/>
<protein>
    <submittedName>
        <fullName evidence="4">2-methylcitrate dehydratase PrpD</fullName>
    </submittedName>
</protein>
<dbReference type="Proteomes" id="UP000248916">
    <property type="component" value="Unassembled WGS sequence"/>
</dbReference>
<dbReference type="GO" id="GO:0016829">
    <property type="term" value="F:lyase activity"/>
    <property type="evidence" value="ECO:0007669"/>
    <property type="project" value="InterPro"/>
</dbReference>
<dbReference type="InterPro" id="IPR042188">
    <property type="entry name" value="MmgE/PrpD_sf_2"/>
</dbReference>
<accession>A0A2W7NPD7</accession>
<dbReference type="InterPro" id="IPR042183">
    <property type="entry name" value="MmgE/PrpD_sf_1"/>
</dbReference>
<reference evidence="4 5" key="1">
    <citation type="submission" date="2018-06" db="EMBL/GenBank/DDBJ databases">
        <title>Genomic Encyclopedia of Archaeal and Bacterial Type Strains, Phase II (KMG-II): from individual species to whole genera.</title>
        <authorList>
            <person name="Goeker M."/>
        </authorList>
    </citation>
    <scope>NUCLEOTIDE SEQUENCE [LARGE SCALE GENOMIC DNA]</scope>
    <source>
        <strain evidence="4 5">DSM 22009</strain>
    </source>
</reference>
<comment type="caution">
    <text evidence="4">The sequence shown here is derived from an EMBL/GenBank/DDBJ whole genome shotgun (WGS) entry which is preliminary data.</text>
</comment>
<evidence type="ECO:0000256" key="1">
    <source>
        <dbReference type="ARBA" id="ARBA00006174"/>
    </source>
</evidence>
<dbReference type="AlphaFoldDB" id="A0A2W7NPD7"/>
<evidence type="ECO:0000313" key="5">
    <source>
        <dbReference type="Proteomes" id="UP000248916"/>
    </source>
</evidence>
<feature type="domain" description="MmgE/PrpD N-terminal" evidence="2">
    <location>
        <begin position="7"/>
        <end position="250"/>
    </location>
</feature>
<comment type="similarity">
    <text evidence="1">Belongs to the PrpD family.</text>
</comment>
<dbReference type="InterPro" id="IPR045336">
    <property type="entry name" value="MmgE_PrpD_N"/>
</dbReference>
<evidence type="ECO:0000259" key="2">
    <source>
        <dbReference type="Pfam" id="PF03972"/>
    </source>
</evidence>
<dbReference type="InterPro" id="IPR005656">
    <property type="entry name" value="MmgE_PrpD"/>
</dbReference>
<dbReference type="SUPFAM" id="SSF103378">
    <property type="entry name" value="2-methylcitrate dehydratase PrpD"/>
    <property type="match status" value="1"/>
</dbReference>
<feature type="domain" description="MmgE/PrpD C-terminal" evidence="3">
    <location>
        <begin position="271"/>
        <end position="438"/>
    </location>
</feature>
<dbReference type="EMBL" id="QKZL01000011">
    <property type="protein sequence ID" value="PZX15106.1"/>
    <property type="molecule type" value="Genomic_DNA"/>
</dbReference>
<dbReference type="RefSeq" id="WP_111537813.1">
    <property type="nucleotide sequence ID" value="NZ_QKZL01000011.1"/>
</dbReference>
<evidence type="ECO:0000313" key="4">
    <source>
        <dbReference type="EMBL" id="PZX15106.1"/>
    </source>
</evidence>
<dbReference type="Gene3D" id="3.30.1330.120">
    <property type="entry name" value="2-methylcitrate dehydratase PrpD"/>
    <property type="match status" value="1"/>
</dbReference>
<dbReference type="Pfam" id="PF03972">
    <property type="entry name" value="MmgE_PrpD_N"/>
    <property type="match status" value="1"/>
</dbReference>
<sequence length="455" mass="47323">MAEITGKLAEFVSTLQAEGIPRTVRDRAALLTLDAVAIAVRAMHDGDSTPSLLAGFRDAGAGPGPCTVAGHGTRLAPAAAAGLNGALVHTLDFDDTHIGASAHITAPVVPAALATAEAVDADGEATIVGIVAGMEVMARLGRALVPPRHYARGYHPTATSGVFGATAAAGAVMGLSAEQMTDAFGIALSSAGGTLQFHANGAWTKRLQVGLAAEAGVRAAFLARAGFRGAAEPIEGERGLLRVFTDAPEPGLAVKNLGTEWETLEIGVKPYPACRFAHAAIDALLDMRVDAGDVRSIHVGLSRKAIAAVGEPEARKRHARNTVDAQFSMYFLAAAALIAGGVRWDDYPRLIAQPEIDALADKVQVWHDTAIEALYPRRMAASVRVVLSDGRELDRVVESPSGEPDRFPDEAAFRQKAEMLTAPVLGDAGVERLCDAALALERVGPQALAAAMRPV</sequence>
<name>A0A2W7NPD7_9RHOB</name>
<gene>
    <name evidence="4" type="ORF">LX81_02695</name>
</gene>
<organism evidence="4 5">
    <name type="scientific">Palleronia aestuarii</name>
    <dbReference type="NCBI Taxonomy" id="568105"/>
    <lineage>
        <taxon>Bacteria</taxon>
        <taxon>Pseudomonadati</taxon>
        <taxon>Pseudomonadota</taxon>
        <taxon>Alphaproteobacteria</taxon>
        <taxon>Rhodobacterales</taxon>
        <taxon>Roseobacteraceae</taxon>
        <taxon>Palleronia</taxon>
    </lineage>
</organism>
<dbReference type="PANTHER" id="PTHR16943:SF8">
    <property type="entry name" value="2-METHYLCITRATE DEHYDRATASE"/>
    <property type="match status" value="1"/>
</dbReference>
<evidence type="ECO:0000259" key="3">
    <source>
        <dbReference type="Pfam" id="PF19305"/>
    </source>
</evidence>
<dbReference type="InterPro" id="IPR045337">
    <property type="entry name" value="MmgE_PrpD_C"/>
</dbReference>
<proteinExistence type="inferred from homology"/>
<dbReference type="Gene3D" id="1.10.4100.10">
    <property type="entry name" value="2-methylcitrate dehydratase PrpD"/>
    <property type="match status" value="1"/>
</dbReference>
<dbReference type="InterPro" id="IPR036148">
    <property type="entry name" value="MmgE/PrpD_sf"/>
</dbReference>
<keyword evidence="5" id="KW-1185">Reference proteome</keyword>
<dbReference type="PANTHER" id="PTHR16943">
    <property type="entry name" value="2-METHYLCITRATE DEHYDRATASE-RELATED"/>
    <property type="match status" value="1"/>
</dbReference>